<feature type="domain" description="GP-PDE" evidence="1">
    <location>
        <begin position="1"/>
        <end position="249"/>
    </location>
</feature>
<protein>
    <submittedName>
        <fullName evidence="2">Glycerophosphodiester phosphodiesterase</fullName>
    </submittedName>
</protein>
<evidence type="ECO:0000313" key="3">
    <source>
        <dbReference type="Proteomes" id="UP000541185"/>
    </source>
</evidence>
<dbReference type="RefSeq" id="WP_169418912.1">
    <property type="nucleotide sequence ID" value="NZ_JABBFX010000001.1"/>
</dbReference>
<proteinExistence type="predicted"/>
<dbReference type="GO" id="GO:0006629">
    <property type="term" value="P:lipid metabolic process"/>
    <property type="evidence" value="ECO:0007669"/>
    <property type="project" value="InterPro"/>
</dbReference>
<dbReference type="Pfam" id="PF03009">
    <property type="entry name" value="GDPD"/>
    <property type="match status" value="1"/>
</dbReference>
<name>A0A848H5L3_9BURK</name>
<evidence type="ECO:0000313" key="2">
    <source>
        <dbReference type="EMBL" id="NML44809.1"/>
    </source>
</evidence>
<dbReference type="Proteomes" id="UP000541185">
    <property type="component" value="Unassembled WGS sequence"/>
</dbReference>
<dbReference type="InterPro" id="IPR030395">
    <property type="entry name" value="GP_PDE_dom"/>
</dbReference>
<dbReference type="AlphaFoldDB" id="A0A848H5L3"/>
<organism evidence="2 3">
    <name type="scientific">Ramlibacter agri</name>
    <dbReference type="NCBI Taxonomy" id="2728837"/>
    <lineage>
        <taxon>Bacteria</taxon>
        <taxon>Pseudomonadati</taxon>
        <taxon>Pseudomonadota</taxon>
        <taxon>Betaproteobacteria</taxon>
        <taxon>Burkholderiales</taxon>
        <taxon>Comamonadaceae</taxon>
        <taxon>Ramlibacter</taxon>
    </lineage>
</organism>
<comment type="caution">
    <text evidence="2">The sequence shown here is derived from an EMBL/GenBank/DDBJ whole genome shotgun (WGS) entry which is preliminary data.</text>
</comment>
<sequence length="250" mass="27062">MIIVGHRGARNLWPENSLSGFRRLLATGADAVEFDVHETKDQVPVVIHDPTLDRTTQSTGAIRDLDASLVLATPLRPGQGEQGGPAGECVPSLDEVLALFKPTQMELHVEIKTNAAGEVAPAAIQRLVKKLHDAGVADRSILTCFVPQVLEQVTQAWPQGRVLASLDHRSAEMLGGIGAALARYAAIPNCLVAVQKALLEATWNQCMAVLGGQRLGVWVINEPDEIRHWMQMPIRQITTDRPDLAMAARG</sequence>
<accession>A0A848H5L3</accession>
<keyword evidence="3" id="KW-1185">Reference proteome</keyword>
<dbReference type="InterPro" id="IPR017946">
    <property type="entry name" value="PLC-like_Pdiesterase_TIM-brl"/>
</dbReference>
<dbReference type="CDD" id="cd08565">
    <property type="entry name" value="GDPD_pAtGDE_like"/>
    <property type="match status" value="1"/>
</dbReference>
<dbReference type="EMBL" id="JABBFX010000001">
    <property type="protein sequence ID" value="NML44809.1"/>
    <property type="molecule type" value="Genomic_DNA"/>
</dbReference>
<dbReference type="PROSITE" id="PS50007">
    <property type="entry name" value="PIPLC_X_DOMAIN"/>
    <property type="match status" value="1"/>
</dbReference>
<dbReference type="PANTHER" id="PTHR46211:SF14">
    <property type="entry name" value="GLYCEROPHOSPHODIESTER PHOSPHODIESTERASE"/>
    <property type="match status" value="1"/>
</dbReference>
<evidence type="ECO:0000259" key="1">
    <source>
        <dbReference type="PROSITE" id="PS51704"/>
    </source>
</evidence>
<dbReference type="Gene3D" id="3.20.20.190">
    <property type="entry name" value="Phosphatidylinositol (PI) phosphodiesterase"/>
    <property type="match status" value="1"/>
</dbReference>
<reference evidence="2 3" key="1">
    <citation type="submission" date="2020-04" db="EMBL/GenBank/DDBJ databases">
        <title>Ramlibacter sp. G-1-2-2 isolated from soil.</title>
        <authorList>
            <person name="Dahal R.H."/>
        </authorList>
    </citation>
    <scope>NUCLEOTIDE SEQUENCE [LARGE SCALE GENOMIC DNA]</scope>
    <source>
        <strain evidence="2 3">G-1-2-2</strain>
    </source>
</reference>
<dbReference type="PANTHER" id="PTHR46211">
    <property type="entry name" value="GLYCEROPHOSPHORYL DIESTER PHOSPHODIESTERASE"/>
    <property type="match status" value="1"/>
</dbReference>
<dbReference type="PROSITE" id="PS51704">
    <property type="entry name" value="GP_PDE"/>
    <property type="match status" value="1"/>
</dbReference>
<gene>
    <name evidence="2" type="ORF">HHL11_13710</name>
</gene>
<dbReference type="SUPFAM" id="SSF51695">
    <property type="entry name" value="PLC-like phosphodiesterases"/>
    <property type="match status" value="1"/>
</dbReference>
<dbReference type="GO" id="GO:0008081">
    <property type="term" value="F:phosphoric diester hydrolase activity"/>
    <property type="evidence" value="ECO:0007669"/>
    <property type="project" value="InterPro"/>
</dbReference>